<reference evidence="4" key="1">
    <citation type="journal article" date="2023" name="Nat. Commun.">
        <title>Diploid and tetraploid genomes of Acorus and the evolution of monocots.</title>
        <authorList>
            <person name="Ma L."/>
            <person name="Liu K.W."/>
            <person name="Li Z."/>
            <person name="Hsiao Y.Y."/>
            <person name="Qi Y."/>
            <person name="Fu T."/>
            <person name="Tang G.D."/>
            <person name="Zhang D."/>
            <person name="Sun W.H."/>
            <person name="Liu D.K."/>
            <person name="Li Y."/>
            <person name="Chen G.Z."/>
            <person name="Liu X.D."/>
            <person name="Liao X.Y."/>
            <person name="Jiang Y.T."/>
            <person name="Yu X."/>
            <person name="Hao Y."/>
            <person name="Huang J."/>
            <person name="Zhao X.W."/>
            <person name="Ke S."/>
            <person name="Chen Y.Y."/>
            <person name="Wu W.L."/>
            <person name="Hsu J.L."/>
            <person name="Lin Y.F."/>
            <person name="Huang M.D."/>
            <person name="Li C.Y."/>
            <person name="Huang L."/>
            <person name="Wang Z.W."/>
            <person name="Zhao X."/>
            <person name="Zhong W.Y."/>
            <person name="Peng D.H."/>
            <person name="Ahmad S."/>
            <person name="Lan S."/>
            <person name="Zhang J.S."/>
            <person name="Tsai W.C."/>
            <person name="Van de Peer Y."/>
            <person name="Liu Z.J."/>
        </authorList>
    </citation>
    <scope>NUCLEOTIDE SEQUENCE</scope>
    <source>
        <strain evidence="4">CP</strain>
    </source>
</reference>
<dbReference type="AlphaFoldDB" id="A0AAV9F1C3"/>
<dbReference type="PRINTS" id="PR00080">
    <property type="entry name" value="SDRFAMILY"/>
</dbReference>
<keyword evidence="2" id="KW-0560">Oxidoreductase</keyword>
<dbReference type="FunFam" id="3.40.50.720:FF:000137">
    <property type="entry name" value="Hydroxysteroid (17-beta) dehydrogenase 3"/>
    <property type="match status" value="1"/>
</dbReference>
<keyword evidence="5" id="KW-1185">Reference proteome</keyword>
<proteinExistence type="inferred from homology"/>
<dbReference type="PRINTS" id="PR00081">
    <property type="entry name" value="GDHRDH"/>
</dbReference>
<dbReference type="Proteomes" id="UP001180020">
    <property type="component" value="Unassembled WGS sequence"/>
</dbReference>
<dbReference type="InterPro" id="IPR002347">
    <property type="entry name" value="SDR_fam"/>
</dbReference>
<evidence type="ECO:0000313" key="5">
    <source>
        <dbReference type="Proteomes" id="UP001180020"/>
    </source>
</evidence>
<organism evidence="4 5">
    <name type="scientific">Acorus calamus</name>
    <name type="common">Sweet flag</name>
    <dbReference type="NCBI Taxonomy" id="4465"/>
    <lineage>
        <taxon>Eukaryota</taxon>
        <taxon>Viridiplantae</taxon>
        <taxon>Streptophyta</taxon>
        <taxon>Embryophyta</taxon>
        <taxon>Tracheophyta</taxon>
        <taxon>Spermatophyta</taxon>
        <taxon>Magnoliopsida</taxon>
        <taxon>Liliopsida</taxon>
        <taxon>Acoraceae</taxon>
        <taxon>Acorus</taxon>
    </lineage>
</organism>
<dbReference type="InterPro" id="IPR036291">
    <property type="entry name" value="NAD(P)-bd_dom_sf"/>
</dbReference>
<sequence>MEICHYAEDLKQQPTWFLLLGLLGLLSLSKSTFSLLKWLYVTFLRPPKNLIKSYGSWALVTGPTDGIGKAFAFQLARKGLHLVLVGRNPDKLATVSDEIKAEYGKTQINTVVVDLSGDLSEGVRRIREAIEGVDVGVLVNNAGVSNLYGKYVHEMGEEEVERMLSVNVKGMTLVTRVVLEGMLRRGRGAIVNVGSGSVFVTPSSPLFSVYAATKAYIDQFSRSLYVEYKKSGIDVQCQIPLFVATRMYSKRKLTKRPLFVASPEAYARAAIRWIGYEPRVCPYLPHFIQWCLVSLVPEFIVDESRLRFGIRRKYINKDER</sequence>
<evidence type="ECO:0000256" key="1">
    <source>
        <dbReference type="ARBA" id="ARBA00022857"/>
    </source>
</evidence>
<evidence type="ECO:0000256" key="3">
    <source>
        <dbReference type="RuleBase" id="RU000363"/>
    </source>
</evidence>
<comment type="caution">
    <text evidence="4">The sequence shown here is derived from an EMBL/GenBank/DDBJ whole genome shotgun (WGS) entry which is preliminary data.</text>
</comment>
<accession>A0AAV9F1C3</accession>
<protein>
    <submittedName>
        <fullName evidence="4">Very-long-chain 3-oxoacyl-CoA reductase 1</fullName>
    </submittedName>
</protein>
<dbReference type="CDD" id="cd05356">
    <property type="entry name" value="17beta-HSD1_like_SDR_c"/>
    <property type="match status" value="1"/>
</dbReference>
<name>A0AAV9F1C3_ACOCL</name>
<dbReference type="EMBL" id="JAUJYO010000004">
    <property type="protein sequence ID" value="KAK1318933.1"/>
    <property type="molecule type" value="Genomic_DNA"/>
</dbReference>
<evidence type="ECO:0000256" key="2">
    <source>
        <dbReference type="ARBA" id="ARBA00023002"/>
    </source>
</evidence>
<dbReference type="PANTHER" id="PTHR43899:SF26">
    <property type="entry name" value="ENOYL-(ACYL CARRIER) REDUCTASE"/>
    <property type="match status" value="1"/>
</dbReference>
<dbReference type="GO" id="GO:0005783">
    <property type="term" value="C:endoplasmic reticulum"/>
    <property type="evidence" value="ECO:0007669"/>
    <property type="project" value="TreeGrafter"/>
</dbReference>
<dbReference type="PIRSF" id="PIRSF000126">
    <property type="entry name" value="11-beta-HSD1"/>
    <property type="match status" value="1"/>
</dbReference>
<dbReference type="SUPFAM" id="SSF51735">
    <property type="entry name" value="NAD(P)-binding Rossmann-fold domains"/>
    <property type="match status" value="1"/>
</dbReference>
<dbReference type="PANTHER" id="PTHR43899">
    <property type="entry name" value="RH59310P"/>
    <property type="match status" value="1"/>
</dbReference>
<dbReference type="Gene3D" id="3.40.50.720">
    <property type="entry name" value="NAD(P)-binding Rossmann-like Domain"/>
    <property type="match status" value="1"/>
</dbReference>
<evidence type="ECO:0000313" key="4">
    <source>
        <dbReference type="EMBL" id="KAK1318933.1"/>
    </source>
</evidence>
<comment type="similarity">
    <text evidence="3">Belongs to the short-chain dehydrogenases/reductases (SDR) family.</text>
</comment>
<keyword evidence="1" id="KW-0521">NADP</keyword>
<dbReference type="GO" id="GO:0045703">
    <property type="term" value="F:ketoreductase activity"/>
    <property type="evidence" value="ECO:0007669"/>
    <property type="project" value="TreeGrafter"/>
</dbReference>
<dbReference type="InterPro" id="IPR051019">
    <property type="entry name" value="VLCFA-Steroid_DH"/>
</dbReference>
<dbReference type="Pfam" id="PF00106">
    <property type="entry name" value="adh_short"/>
    <property type="match status" value="1"/>
</dbReference>
<gene>
    <name evidence="4" type="primary">KCR1</name>
    <name evidence="4" type="ORF">QJS10_CPB04g01666</name>
</gene>
<reference evidence="4" key="2">
    <citation type="submission" date="2023-06" db="EMBL/GenBank/DDBJ databases">
        <authorList>
            <person name="Ma L."/>
            <person name="Liu K.-W."/>
            <person name="Li Z."/>
            <person name="Hsiao Y.-Y."/>
            <person name="Qi Y."/>
            <person name="Fu T."/>
            <person name="Tang G."/>
            <person name="Zhang D."/>
            <person name="Sun W.-H."/>
            <person name="Liu D.-K."/>
            <person name="Li Y."/>
            <person name="Chen G.-Z."/>
            <person name="Liu X.-D."/>
            <person name="Liao X.-Y."/>
            <person name="Jiang Y.-T."/>
            <person name="Yu X."/>
            <person name="Hao Y."/>
            <person name="Huang J."/>
            <person name="Zhao X.-W."/>
            <person name="Ke S."/>
            <person name="Chen Y.-Y."/>
            <person name="Wu W.-L."/>
            <person name="Hsu J.-L."/>
            <person name="Lin Y.-F."/>
            <person name="Huang M.-D."/>
            <person name="Li C.-Y."/>
            <person name="Huang L."/>
            <person name="Wang Z.-W."/>
            <person name="Zhao X."/>
            <person name="Zhong W.-Y."/>
            <person name="Peng D.-H."/>
            <person name="Ahmad S."/>
            <person name="Lan S."/>
            <person name="Zhang J.-S."/>
            <person name="Tsai W.-C."/>
            <person name="Van De Peer Y."/>
            <person name="Liu Z.-J."/>
        </authorList>
    </citation>
    <scope>NUCLEOTIDE SEQUENCE</scope>
    <source>
        <strain evidence="4">CP</strain>
        <tissue evidence="4">Leaves</tissue>
    </source>
</reference>